<protein>
    <submittedName>
        <fullName evidence="3">Napsin A aspartic peptidase</fullName>
    </submittedName>
</protein>
<gene>
    <name evidence="3" type="primary">NAPSA</name>
</gene>
<sequence>MSPLPLLLPLLLLLLLPLLNMEPARATLIRIPLHRVQPERRTLNLLRGRREPAEVPKLGAPSTGDKLTFVPLSNYRDGCTTDLIPKPPVPSRPMAPSLPFNMELGE</sequence>
<accession>A0A8C9HJ88</accession>
<feature type="signal peptide" evidence="2">
    <location>
        <begin position="1"/>
        <end position="26"/>
    </location>
</feature>
<proteinExistence type="predicted"/>
<evidence type="ECO:0000256" key="2">
    <source>
        <dbReference type="SAM" id="SignalP"/>
    </source>
</evidence>
<evidence type="ECO:0000313" key="4">
    <source>
        <dbReference type="Proteomes" id="UP000694416"/>
    </source>
</evidence>
<feature type="region of interest" description="Disordered" evidence="1">
    <location>
        <begin position="81"/>
        <end position="106"/>
    </location>
</feature>
<dbReference type="Proteomes" id="UP000694416">
    <property type="component" value="Unplaced"/>
</dbReference>
<evidence type="ECO:0000256" key="1">
    <source>
        <dbReference type="SAM" id="MobiDB-lite"/>
    </source>
</evidence>
<keyword evidence="4" id="KW-1185">Reference proteome</keyword>
<evidence type="ECO:0000313" key="3">
    <source>
        <dbReference type="Ensembl" id="ENSPTEP00000018540.1"/>
    </source>
</evidence>
<keyword evidence="2" id="KW-0732">Signal</keyword>
<reference evidence="3" key="1">
    <citation type="submission" date="2025-08" db="UniProtKB">
        <authorList>
            <consortium name="Ensembl"/>
        </authorList>
    </citation>
    <scope>IDENTIFICATION</scope>
</reference>
<dbReference type="Ensembl" id="ENSPTET00000027171.1">
    <property type="protein sequence ID" value="ENSPTEP00000018540.1"/>
    <property type="gene ID" value="ENSPTEG00000019955.1"/>
</dbReference>
<name>A0A8C9HJ88_9PRIM</name>
<dbReference type="AlphaFoldDB" id="A0A8C9HJ88"/>
<organism evidence="3 4">
    <name type="scientific">Piliocolobus tephrosceles</name>
    <name type="common">Ugandan red Colobus</name>
    <dbReference type="NCBI Taxonomy" id="591936"/>
    <lineage>
        <taxon>Eukaryota</taxon>
        <taxon>Metazoa</taxon>
        <taxon>Chordata</taxon>
        <taxon>Craniata</taxon>
        <taxon>Vertebrata</taxon>
        <taxon>Euteleostomi</taxon>
        <taxon>Mammalia</taxon>
        <taxon>Eutheria</taxon>
        <taxon>Euarchontoglires</taxon>
        <taxon>Primates</taxon>
        <taxon>Haplorrhini</taxon>
        <taxon>Catarrhini</taxon>
        <taxon>Cercopithecidae</taxon>
        <taxon>Colobinae</taxon>
        <taxon>Piliocolobus</taxon>
    </lineage>
</organism>
<reference evidence="3" key="2">
    <citation type="submission" date="2025-09" db="UniProtKB">
        <authorList>
            <consortium name="Ensembl"/>
        </authorList>
    </citation>
    <scope>IDENTIFICATION</scope>
</reference>
<feature type="chain" id="PRO_5034683426" evidence="2">
    <location>
        <begin position="27"/>
        <end position="106"/>
    </location>
</feature>